<sequence length="113" mass="12096">IPAGGACGTDNHCLGNMTCLPNKTCGCDDDHYVDSSLCLATHRSPTTLPDSRAHPRLLSSSLPRSACQITFNSGVRLSLPYPGIDKQYTRCDFLPQMAVTTALSGGLVDYLLH</sequence>
<dbReference type="EMBL" id="JACVVK020000582">
    <property type="protein sequence ID" value="KAK7464629.1"/>
    <property type="molecule type" value="Genomic_DNA"/>
</dbReference>
<gene>
    <name evidence="1" type="ORF">BaRGS_00037829</name>
</gene>
<accession>A0ABD0J805</accession>
<organism evidence="1 2">
    <name type="scientific">Batillaria attramentaria</name>
    <dbReference type="NCBI Taxonomy" id="370345"/>
    <lineage>
        <taxon>Eukaryota</taxon>
        <taxon>Metazoa</taxon>
        <taxon>Spiralia</taxon>
        <taxon>Lophotrochozoa</taxon>
        <taxon>Mollusca</taxon>
        <taxon>Gastropoda</taxon>
        <taxon>Caenogastropoda</taxon>
        <taxon>Sorbeoconcha</taxon>
        <taxon>Cerithioidea</taxon>
        <taxon>Batillariidae</taxon>
        <taxon>Batillaria</taxon>
    </lineage>
</organism>
<feature type="non-terminal residue" evidence="1">
    <location>
        <position position="1"/>
    </location>
</feature>
<protein>
    <submittedName>
        <fullName evidence="1">Uncharacterized protein</fullName>
    </submittedName>
</protein>
<proteinExistence type="predicted"/>
<name>A0ABD0J805_9CAEN</name>
<comment type="caution">
    <text evidence="1">The sequence shown here is derived from an EMBL/GenBank/DDBJ whole genome shotgun (WGS) entry which is preliminary data.</text>
</comment>
<evidence type="ECO:0000313" key="1">
    <source>
        <dbReference type="EMBL" id="KAK7464629.1"/>
    </source>
</evidence>
<dbReference type="AlphaFoldDB" id="A0ABD0J805"/>
<evidence type="ECO:0000313" key="2">
    <source>
        <dbReference type="Proteomes" id="UP001519460"/>
    </source>
</evidence>
<keyword evidence="2" id="KW-1185">Reference proteome</keyword>
<reference evidence="1 2" key="1">
    <citation type="journal article" date="2023" name="Sci. Data">
        <title>Genome assembly of the Korean intertidal mud-creeper Batillaria attramentaria.</title>
        <authorList>
            <person name="Patra A.K."/>
            <person name="Ho P.T."/>
            <person name="Jun S."/>
            <person name="Lee S.J."/>
            <person name="Kim Y."/>
            <person name="Won Y.J."/>
        </authorList>
    </citation>
    <scope>NUCLEOTIDE SEQUENCE [LARGE SCALE GENOMIC DNA]</scope>
    <source>
        <strain evidence="1">Wonlab-2016</strain>
    </source>
</reference>
<dbReference type="Proteomes" id="UP001519460">
    <property type="component" value="Unassembled WGS sequence"/>
</dbReference>